<dbReference type="OrthoDB" id="5239715at2759"/>
<reference evidence="2 3" key="1">
    <citation type="journal article" date="2007" name="Nature">
        <title>Evolution of genes and genomes on the Drosophila phylogeny.</title>
        <authorList>
            <consortium name="Drosophila 12 Genomes Consortium"/>
            <person name="Clark A.G."/>
            <person name="Eisen M.B."/>
            <person name="Smith D.R."/>
            <person name="Bergman C.M."/>
            <person name="Oliver B."/>
            <person name="Markow T.A."/>
            <person name="Kaufman T.C."/>
            <person name="Kellis M."/>
            <person name="Gelbart W."/>
            <person name="Iyer V.N."/>
            <person name="Pollard D.A."/>
            <person name="Sackton T.B."/>
            <person name="Larracuente A.M."/>
            <person name="Singh N.D."/>
            <person name="Abad J.P."/>
            <person name="Abt D.N."/>
            <person name="Adryan B."/>
            <person name="Aguade M."/>
            <person name="Akashi H."/>
            <person name="Anderson W.W."/>
            <person name="Aquadro C.F."/>
            <person name="Ardell D.H."/>
            <person name="Arguello R."/>
            <person name="Artieri C.G."/>
            <person name="Barbash D.A."/>
            <person name="Barker D."/>
            <person name="Barsanti P."/>
            <person name="Batterham P."/>
            <person name="Batzoglou S."/>
            <person name="Begun D."/>
            <person name="Bhutkar A."/>
            <person name="Blanco E."/>
            <person name="Bosak S.A."/>
            <person name="Bradley R.K."/>
            <person name="Brand A.D."/>
            <person name="Brent M.R."/>
            <person name="Brooks A.N."/>
            <person name="Brown R.H."/>
            <person name="Butlin R.K."/>
            <person name="Caggese C."/>
            <person name="Calvi B.R."/>
            <person name="Bernardo de Carvalho A."/>
            <person name="Caspi A."/>
            <person name="Castrezana S."/>
            <person name="Celniker S.E."/>
            <person name="Chang J.L."/>
            <person name="Chapple C."/>
            <person name="Chatterji S."/>
            <person name="Chinwalla A."/>
            <person name="Civetta A."/>
            <person name="Clifton S.W."/>
            <person name="Comeron J.M."/>
            <person name="Costello J.C."/>
            <person name="Coyne J.A."/>
            <person name="Daub J."/>
            <person name="David R.G."/>
            <person name="Delcher A.L."/>
            <person name="Delehaunty K."/>
            <person name="Do C.B."/>
            <person name="Ebling H."/>
            <person name="Edwards K."/>
            <person name="Eickbush T."/>
            <person name="Evans J.D."/>
            <person name="Filipski A."/>
            <person name="Findeiss S."/>
            <person name="Freyhult E."/>
            <person name="Fulton L."/>
            <person name="Fulton R."/>
            <person name="Garcia A.C."/>
            <person name="Gardiner A."/>
            <person name="Garfield D.A."/>
            <person name="Garvin B.E."/>
            <person name="Gibson G."/>
            <person name="Gilbert D."/>
            <person name="Gnerre S."/>
            <person name="Godfrey J."/>
            <person name="Good R."/>
            <person name="Gotea V."/>
            <person name="Gravely B."/>
            <person name="Greenberg A.J."/>
            <person name="Griffiths-Jones S."/>
            <person name="Gross S."/>
            <person name="Guigo R."/>
            <person name="Gustafson E.A."/>
            <person name="Haerty W."/>
            <person name="Hahn M.W."/>
            <person name="Halligan D.L."/>
            <person name="Halpern A.L."/>
            <person name="Halter G.M."/>
            <person name="Han M.V."/>
            <person name="Heger A."/>
            <person name="Hillier L."/>
            <person name="Hinrichs A.S."/>
            <person name="Holmes I."/>
            <person name="Hoskins R.A."/>
            <person name="Hubisz M.J."/>
            <person name="Hultmark D."/>
            <person name="Huntley M.A."/>
            <person name="Jaffe D.B."/>
            <person name="Jagadeeshan S."/>
            <person name="Jeck W.R."/>
            <person name="Johnson J."/>
            <person name="Jones C.D."/>
            <person name="Jordan W.C."/>
            <person name="Karpen G.H."/>
            <person name="Kataoka E."/>
            <person name="Keightley P.D."/>
            <person name="Kheradpour P."/>
            <person name="Kirkness E.F."/>
            <person name="Koerich L.B."/>
            <person name="Kristiansen K."/>
            <person name="Kudrna D."/>
            <person name="Kulathinal R.J."/>
            <person name="Kumar S."/>
            <person name="Kwok R."/>
            <person name="Lander E."/>
            <person name="Langley C.H."/>
            <person name="Lapoint R."/>
            <person name="Lazzaro B.P."/>
            <person name="Lee S.J."/>
            <person name="Levesque L."/>
            <person name="Li R."/>
            <person name="Lin C.F."/>
            <person name="Lin M.F."/>
            <person name="Lindblad-Toh K."/>
            <person name="Llopart A."/>
            <person name="Long M."/>
            <person name="Low L."/>
            <person name="Lozovsky E."/>
            <person name="Lu J."/>
            <person name="Luo M."/>
            <person name="Machado C.A."/>
            <person name="Makalowski W."/>
            <person name="Marzo M."/>
            <person name="Matsuda M."/>
            <person name="Matzkin L."/>
            <person name="McAllister B."/>
            <person name="McBride C.S."/>
            <person name="McKernan B."/>
            <person name="McKernan K."/>
            <person name="Mendez-Lago M."/>
            <person name="Minx P."/>
            <person name="Mollenhauer M.U."/>
            <person name="Montooth K."/>
            <person name="Mount S.M."/>
            <person name="Mu X."/>
            <person name="Myers E."/>
            <person name="Negre B."/>
            <person name="Newfeld S."/>
            <person name="Nielsen R."/>
            <person name="Noor M.A."/>
            <person name="O'Grady P."/>
            <person name="Pachter L."/>
            <person name="Papaceit M."/>
            <person name="Parisi M.J."/>
            <person name="Parisi M."/>
            <person name="Parts L."/>
            <person name="Pedersen J.S."/>
            <person name="Pesole G."/>
            <person name="Phillippy A.M."/>
            <person name="Ponting C.P."/>
            <person name="Pop M."/>
            <person name="Porcelli D."/>
            <person name="Powell J.R."/>
            <person name="Prohaska S."/>
            <person name="Pruitt K."/>
            <person name="Puig M."/>
            <person name="Quesneville H."/>
            <person name="Ram K.R."/>
            <person name="Rand D."/>
            <person name="Rasmussen M.D."/>
            <person name="Reed L.K."/>
            <person name="Reenan R."/>
            <person name="Reily A."/>
            <person name="Remington K.A."/>
            <person name="Rieger T.T."/>
            <person name="Ritchie M.G."/>
            <person name="Robin C."/>
            <person name="Rogers Y.H."/>
            <person name="Rohde C."/>
            <person name="Rozas J."/>
            <person name="Rubenfield M.J."/>
            <person name="Ruiz A."/>
            <person name="Russo S."/>
            <person name="Salzberg S.L."/>
            <person name="Sanchez-Gracia A."/>
            <person name="Saranga D.J."/>
            <person name="Sato H."/>
            <person name="Schaeffer S.W."/>
            <person name="Schatz M.C."/>
            <person name="Schlenke T."/>
            <person name="Schwartz R."/>
            <person name="Segarra C."/>
            <person name="Singh R.S."/>
            <person name="Sirot L."/>
            <person name="Sirota M."/>
            <person name="Sisneros N.B."/>
            <person name="Smith C.D."/>
            <person name="Smith T.F."/>
            <person name="Spieth J."/>
            <person name="Stage D.E."/>
            <person name="Stark A."/>
            <person name="Stephan W."/>
            <person name="Strausberg R.L."/>
            <person name="Strempel S."/>
            <person name="Sturgill D."/>
            <person name="Sutton G."/>
            <person name="Sutton G.G."/>
            <person name="Tao W."/>
            <person name="Teichmann S."/>
            <person name="Tobari Y.N."/>
            <person name="Tomimura Y."/>
            <person name="Tsolas J.M."/>
            <person name="Valente V.L."/>
            <person name="Venter E."/>
            <person name="Venter J.C."/>
            <person name="Vicario S."/>
            <person name="Vieira F.G."/>
            <person name="Vilella A.J."/>
            <person name="Villasante A."/>
            <person name="Walenz B."/>
            <person name="Wang J."/>
            <person name="Wasserman M."/>
            <person name="Watts T."/>
            <person name="Wilson D."/>
            <person name="Wilson R.K."/>
            <person name="Wing R.A."/>
            <person name="Wolfner M.F."/>
            <person name="Wong A."/>
            <person name="Wong G.K."/>
            <person name="Wu C.I."/>
            <person name="Wu G."/>
            <person name="Yamamoto D."/>
            <person name="Yang H.P."/>
            <person name="Yang S.P."/>
            <person name="Yorke J.A."/>
            <person name="Yoshida K."/>
            <person name="Zdobnov E."/>
            <person name="Zhang P."/>
            <person name="Zhang Y."/>
            <person name="Zimin A.V."/>
            <person name="Baldwin J."/>
            <person name="Abdouelleil A."/>
            <person name="Abdulkadir J."/>
            <person name="Abebe A."/>
            <person name="Abera B."/>
            <person name="Abreu J."/>
            <person name="Acer S.C."/>
            <person name="Aftuck L."/>
            <person name="Alexander A."/>
            <person name="An P."/>
            <person name="Anderson E."/>
            <person name="Anderson S."/>
            <person name="Arachi H."/>
            <person name="Azer M."/>
            <person name="Bachantsang P."/>
            <person name="Barry A."/>
            <person name="Bayul T."/>
            <person name="Berlin A."/>
            <person name="Bessette D."/>
            <person name="Bloom T."/>
            <person name="Blye J."/>
            <person name="Boguslavskiy L."/>
            <person name="Bonnet C."/>
            <person name="Boukhgalter B."/>
            <person name="Bourzgui I."/>
            <person name="Brown A."/>
            <person name="Cahill P."/>
            <person name="Channer S."/>
            <person name="Cheshatsang Y."/>
            <person name="Chuda L."/>
            <person name="Citroen M."/>
            <person name="Collymore A."/>
            <person name="Cooke P."/>
            <person name="Costello M."/>
            <person name="D'Aco K."/>
            <person name="Daza R."/>
            <person name="De Haan G."/>
            <person name="DeGray S."/>
            <person name="DeMaso C."/>
            <person name="Dhargay N."/>
            <person name="Dooley K."/>
            <person name="Dooley E."/>
            <person name="Doricent M."/>
            <person name="Dorje P."/>
            <person name="Dorjee K."/>
            <person name="Dupes A."/>
            <person name="Elong R."/>
            <person name="Falk J."/>
            <person name="Farina A."/>
            <person name="Faro S."/>
            <person name="Ferguson D."/>
            <person name="Fisher S."/>
            <person name="Foley C.D."/>
            <person name="Franke A."/>
            <person name="Friedrich D."/>
            <person name="Gadbois L."/>
            <person name="Gearin G."/>
            <person name="Gearin C.R."/>
            <person name="Giannoukos G."/>
            <person name="Goode T."/>
            <person name="Graham J."/>
            <person name="Grandbois E."/>
            <person name="Grewal S."/>
            <person name="Gyaltsen K."/>
            <person name="Hafez N."/>
            <person name="Hagos B."/>
            <person name="Hall J."/>
            <person name="Henson C."/>
            <person name="Hollinger A."/>
            <person name="Honan T."/>
            <person name="Huard M.D."/>
            <person name="Hughes L."/>
            <person name="Hurhula B."/>
            <person name="Husby M.E."/>
            <person name="Kamat A."/>
            <person name="Kanga B."/>
            <person name="Kashin S."/>
            <person name="Khazanovich D."/>
            <person name="Kisner P."/>
            <person name="Lance K."/>
            <person name="Lara M."/>
            <person name="Lee W."/>
            <person name="Lennon N."/>
            <person name="Letendre F."/>
            <person name="LeVine R."/>
            <person name="Lipovsky A."/>
            <person name="Liu X."/>
            <person name="Liu J."/>
            <person name="Liu S."/>
            <person name="Lokyitsang T."/>
            <person name="Lokyitsang Y."/>
            <person name="Lubonja R."/>
            <person name="Lui A."/>
            <person name="MacDonald P."/>
            <person name="Magnisalis V."/>
            <person name="Maru K."/>
            <person name="Matthews C."/>
            <person name="McCusker W."/>
            <person name="McDonough S."/>
            <person name="Mehta T."/>
            <person name="Meldrim J."/>
            <person name="Meneus L."/>
            <person name="Mihai O."/>
            <person name="Mihalev A."/>
            <person name="Mihova T."/>
            <person name="Mittelman R."/>
            <person name="Mlenga V."/>
            <person name="Montmayeur A."/>
            <person name="Mulrain L."/>
            <person name="Navidi A."/>
            <person name="Naylor J."/>
            <person name="Negash T."/>
            <person name="Nguyen T."/>
            <person name="Nguyen N."/>
            <person name="Nicol R."/>
            <person name="Norbu C."/>
            <person name="Norbu N."/>
            <person name="Novod N."/>
            <person name="O'Neill B."/>
            <person name="Osman S."/>
            <person name="Markiewicz E."/>
            <person name="Oyono O.L."/>
            <person name="Patti C."/>
            <person name="Phunkhang P."/>
            <person name="Pierre F."/>
            <person name="Priest M."/>
            <person name="Raghuraman S."/>
            <person name="Rege F."/>
            <person name="Reyes R."/>
            <person name="Rise C."/>
            <person name="Rogov P."/>
            <person name="Ross K."/>
            <person name="Ryan E."/>
            <person name="Settipalli S."/>
            <person name="Shea T."/>
            <person name="Sherpa N."/>
            <person name="Shi L."/>
            <person name="Shih D."/>
            <person name="Sparrow T."/>
            <person name="Spaulding J."/>
            <person name="Stalker J."/>
            <person name="Stange-Thomann N."/>
            <person name="Stavropoulos S."/>
            <person name="Stone C."/>
            <person name="Strader C."/>
            <person name="Tesfaye S."/>
            <person name="Thomson T."/>
            <person name="Thoulutsang Y."/>
            <person name="Thoulutsang D."/>
            <person name="Topham K."/>
            <person name="Topping I."/>
            <person name="Tsamla T."/>
            <person name="Vassiliev H."/>
            <person name="Vo A."/>
            <person name="Wangchuk T."/>
            <person name="Wangdi T."/>
            <person name="Weiand M."/>
            <person name="Wilkinson J."/>
            <person name="Wilson A."/>
            <person name="Yadav S."/>
            <person name="Young G."/>
            <person name="Yu Q."/>
            <person name="Zembek L."/>
            <person name="Zhong D."/>
            <person name="Zimmer A."/>
            <person name="Zwirko Z."/>
            <person name="Jaffe D.B."/>
            <person name="Alvarez P."/>
            <person name="Brockman W."/>
            <person name="Butler J."/>
            <person name="Chin C."/>
            <person name="Gnerre S."/>
            <person name="Grabherr M."/>
            <person name="Kleber M."/>
            <person name="Mauceli E."/>
            <person name="MacCallum I."/>
        </authorList>
    </citation>
    <scope>NUCLEOTIDE SEQUENCE [LARGE SCALE GENOMIC DNA]</scope>
    <source>
        <strain evidence="3">MSH-3 / Tucson 14011-0111.49</strain>
    </source>
</reference>
<evidence type="ECO:0000256" key="1">
    <source>
        <dbReference type="SAM" id="MobiDB-lite"/>
    </source>
</evidence>
<name>B4GW31_DROPE</name>
<feature type="compositionally biased region" description="Polar residues" evidence="1">
    <location>
        <begin position="165"/>
        <end position="177"/>
    </location>
</feature>
<protein>
    <submittedName>
        <fullName evidence="2">GL14547</fullName>
    </submittedName>
</protein>
<organism evidence="3">
    <name type="scientific">Drosophila persimilis</name>
    <name type="common">Fruit fly</name>
    <dbReference type="NCBI Taxonomy" id="7234"/>
    <lineage>
        <taxon>Eukaryota</taxon>
        <taxon>Metazoa</taxon>
        <taxon>Ecdysozoa</taxon>
        <taxon>Arthropoda</taxon>
        <taxon>Hexapoda</taxon>
        <taxon>Insecta</taxon>
        <taxon>Pterygota</taxon>
        <taxon>Neoptera</taxon>
        <taxon>Endopterygota</taxon>
        <taxon>Diptera</taxon>
        <taxon>Brachycera</taxon>
        <taxon>Muscomorpha</taxon>
        <taxon>Ephydroidea</taxon>
        <taxon>Drosophilidae</taxon>
        <taxon>Drosophila</taxon>
        <taxon>Sophophora</taxon>
    </lineage>
</organism>
<evidence type="ECO:0000313" key="3">
    <source>
        <dbReference type="Proteomes" id="UP000008744"/>
    </source>
</evidence>
<proteinExistence type="predicted"/>
<dbReference type="EMBL" id="CH479193">
    <property type="protein sequence ID" value="EDW26876.1"/>
    <property type="molecule type" value="Genomic_DNA"/>
</dbReference>
<sequence length="303" mass="32830">MDTQLDARVQFPASFPETFKNFFDMMNEDEDHAELFAHMLEDKVIPIPRPKPRKMNPQRGRCGGSLRSNSASGRSDRDDSTERSFQHRQHLQQLQNAQRGRRASISSGGEFYRETSDVNEPSVHYPCLPPGRIHTLRSTHDRNAQHHNSPGLSHTGLGPMLLGPNVSSSSSGTNMQLTPGPVGGGGMGGGGGNVPPASADHLRPRLAQEQPRTPLELEVSAGSTSGYTPPSVATAGSSSGYHHAYGPQMQIPPRSGSIRRQLPVNGASSVAVAIDAFGRMELDDEERRSCTDRIFDVGKCLNT</sequence>
<dbReference type="Proteomes" id="UP000008744">
    <property type="component" value="Unassembled WGS sequence"/>
</dbReference>
<keyword evidence="3" id="KW-1185">Reference proteome</keyword>
<dbReference type="eggNOG" id="ENOG502T6Z3">
    <property type="taxonomic scope" value="Eukaryota"/>
</dbReference>
<dbReference type="OMA" id="SVHYSYL"/>
<feature type="compositionally biased region" description="Basic and acidic residues" evidence="1">
    <location>
        <begin position="74"/>
        <end position="85"/>
    </location>
</feature>
<dbReference type="STRING" id="7234.B4GW31"/>
<dbReference type="HOGENOM" id="CLU_079999_0_0_1"/>
<dbReference type="PhylomeDB" id="B4GW31"/>
<dbReference type="AlphaFoldDB" id="B4GW31"/>
<evidence type="ECO:0000313" key="2">
    <source>
        <dbReference type="EMBL" id="EDW26876.1"/>
    </source>
</evidence>
<accession>B4GW31</accession>
<feature type="compositionally biased region" description="Gly residues" evidence="1">
    <location>
        <begin position="181"/>
        <end position="193"/>
    </location>
</feature>
<feature type="region of interest" description="Disordered" evidence="1">
    <location>
        <begin position="46"/>
        <end position="200"/>
    </location>
</feature>
<gene>
    <name evidence="2" type="primary">Dper\GL14547</name>
    <name evidence="2" type="ORF">Dper_GL14547</name>
</gene>